<dbReference type="InterPro" id="IPR016181">
    <property type="entry name" value="Acyl_CoA_acyltransferase"/>
</dbReference>
<evidence type="ECO:0000259" key="1">
    <source>
        <dbReference type="PROSITE" id="PS51186"/>
    </source>
</evidence>
<gene>
    <name evidence="2" type="ORF">A5889_000155</name>
    <name evidence="3" type="ORF">A5889_002752</name>
</gene>
<dbReference type="OrthoDB" id="2243440at2"/>
<name>A0A200JDD2_9ENTE</name>
<accession>A0A200JDD2</accession>
<dbReference type="AlphaFoldDB" id="A0A200JDD2"/>
<evidence type="ECO:0000313" key="3">
    <source>
        <dbReference type="EMBL" id="WYJ95204.1"/>
    </source>
</evidence>
<dbReference type="Proteomes" id="UP000196151">
    <property type="component" value="Chromosome"/>
</dbReference>
<dbReference type="EMBL" id="CP147246">
    <property type="protein sequence ID" value="WYJ95204.1"/>
    <property type="molecule type" value="Genomic_DNA"/>
</dbReference>
<feature type="domain" description="N-acetyltransferase" evidence="1">
    <location>
        <begin position="3"/>
        <end position="199"/>
    </location>
</feature>
<sequence length="203" mass="23808">MAIEIKKLDKKDFGKAIDFAIEGMNFDKYIDNKFALRLYGRFFLYTELERSTQVLAAYMDDKLVGILMADIKNEPKHYSSIWRKMYIQIFEILMSILSINGADTYDVANKEMFEEYSKDITPDGEICFLATDPTIHRKGIGTILINEISKRERNKLIYLYTDDNCTYQFYEKMGFKRDKEKVIKMEIAGKDIPLTCLLYSKLL</sequence>
<evidence type="ECO:0000313" key="2">
    <source>
        <dbReference type="EMBL" id="OUZ34680.1"/>
    </source>
</evidence>
<proteinExistence type="predicted"/>
<dbReference type="SUPFAM" id="SSF55729">
    <property type="entry name" value="Acyl-CoA N-acyltransferases (Nat)"/>
    <property type="match status" value="1"/>
</dbReference>
<dbReference type="Gene3D" id="3.40.630.30">
    <property type="match status" value="1"/>
</dbReference>
<dbReference type="GO" id="GO:0016747">
    <property type="term" value="F:acyltransferase activity, transferring groups other than amino-acyl groups"/>
    <property type="evidence" value="ECO:0007669"/>
    <property type="project" value="InterPro"/>
</dbReference>
<evidence type="ECO:0000313" key="4">
    <source>
        <dbReference type="Proteomes" id="UP000196151"/>
    </source>
</evidence>
<protein>
    <recommendedName>
        <fullName evidence="1">N-acetyltransferase domain-containing protein</fullName>
    </recommendedName>
</protein>
<dbReference type="Pfam" id="PF13508">
    <property type="entry name" value="Acetyltransf_7"/>
    <property type="match status" value="1"/>
</dbReference>
<dbReference type="PROSITE" id="PS51186">
    <property type="entry name" value="GNAT"/>
    <property type="match status" value="1"/>
</dbReference>
<dbReference type="EMBL" id="NIBQ01000001">
    <property type="protein sequence ID" value="OUZ34680.1"/>
    <property type="molecule type" value="Genomic_DNA"/>
</dbReference>
<dbReference type="RefSeq" id="WP_087639385.1">
    <property type="nucleotide sequence ID" value="NZ_CP147246.1"/>
</dbReference>
<keyword evidence="4" id="KW-1185">Reference proteome</keyword>
<dbReference type="InterPro" id="IPR000182">
    <property type="entry name" value="GNAT_dom"/>
</dbReference>
<reference evidence="3" key="2">
    <citation type="submission" date="2017-05" db="EMBL/GenBank/DDBJ databases">
        <authorList>
            <consortium name="The Broad Institute Genomics Platform"/>
            <consortium name="The Broad Institute Genomic Center for Infectious Diseases"/>
            <person name="Earl A."/>
            <person name="Manson A."/>
            <person name="Schwartman J."/>
            <person name="Gilmore M."/>
            <person name="Abouelleil A."/>
            <person name="Cao P."/>
            <person name="Chapman S."/>
            <person name="Cusick C."/>
            <person name="Shea T."/>
            <person name="Young S."/>
            <person name="Neafsey D."/>
            <person name="Nusbaum C."/>
            <person name="Birren B."/>
        </authorList>
    </citation>
    <scope>NUCLEOTIDE SEQUENCE</scope>
    <source>
        <strain evidence="3">9D6_DIV0238</strain>
    </source>
</reference>
<reference evidence="3" key="3">
    <citation type="submission" date="2024-03" db="EMBL/GenBank/DDBJ databases">
        <title>The Genome Sequence of Enterococcus sp. DIV0238c.</title>
        <authorList>
            <consortium name="The Broad Institute Genomics Platform"/>
            <consortium name="The Broad Institute Microbial Omics Core"/>
            <consortium name="The Broad Institute Genomic Center for Infectious Diseases"/>
            <person name="Earl A."/>
            <person name="Manson A."/>
            <person name="Gilmore M."/>
            <person name="Schwartman J."/>
            <person name="Shea T."/>
            <person name="Abouelleil A."/>
            <person name="Cao P."/>
            <person name="Chapman S."/>
            <person name="Cusick C."/>
            <person name="Young S."/>
            <person name="Neafsey D."/>
            <person name="Nusbaum C."/>
            <person name="Birren B."/>
        </authorList>
    </citation>
    <scope>NUCLEOTIDE SEQUENCE</scope>
    <source>
        <strain evidence="3">9D6_DIV0238</strain>
    </source>
</reference>
<reference evidence="2" key="1">
    <citation type="submission" date="2017-05" db="EMBL/GenBank/DDBJ databases">
        <title>The Genome Sequence of Enterococcus sp. 9D6_DIV0238.</title>
        <authorList>
            <consortium name="The Broad Institute Genomics Platform"/>
            <consortium name="The Broad Institute Genomic Center for Infectious Diseases"/>
            <person name="Earl A."/>
            <person name="Manson A."/>
            <person name="Schwartman J."/>
            <person name="Gilmore M."/>
            <person name="Abouelleil A."/>
            <person name="Cao P."/>
            <person name="Chapman S."/>
            <person name="Cusick C."/>
            <person name="Shea T."/>
            <person name="Young S."/>
            <person name="Neafsey D."/>
            <person name="Nusbaum C."/>
            <person name="Birren B."/>
        </authorList>
    </citation>
    <scope>NUCLEOTIDE SEQUENCE [LARGE SCALE GENOMIC DNA]</scope>
    <source>
        <strain evidence="2">9D6_DIV0238</strain>
    </source>
</reference>
<organism evidence="2">
    <name type="scientific">Candidatus Enterococcus dunnyi</name>
    <dbReference type="NCBI Taxonomy" id="1834192"/>
    <lineage>
        <taxon>Bacteria</taxon>
        <taxon>Bacillati</taxon>
        <taxon>Bacillota</taxon>
        <taxon>Bacilli</taxon>
        <taxon>Lactobacillales</taxon>
        <taxon>Enterococcaceae</taxon>
        <taxon>Enterococcus</taxon>
    </lineage>
</organism>